<name>A0A8I0GCU3_9ACTO</name>
<proteinExistence type="inferred from homology"/>
<dbReference type="CDD" id="cd05237">
    <property type="entry name" value="UDP_invert_4-6DH_SDR_e"/>
    <property type="match status" value="1"/>
</dbReference>
<dbReference type="SUPFAM" id="SSF51735">
    <property type="entry name" value="NAD(P)-binding Rossmann-fold domains"/>
    <property type="match status" value="1"/>
</dbReference>
<dbReference type="Proteomes" id="UP000627538">
    <property type="component" value="Unassembled WGS sequence"/>
</dbReference>
<evidence type="ECO:0000259" key="2">
    <source>
        <dbReference type="Pfam" id="PF02719"/>
    </source>
</evidence>
<reference evidence="3 4" key="1">
    <citation type="submission" date="2020-08" db="EMBL/GenBank/DDBJ databases">
        <title>Winkia gen. nov., sp. nov., isolated from faeces of the Anser albifrons in China.</title>
        <authorList>
            <person name="Liu Q."/>
        </authorList>
    </citation>
    <scope>NUCLEOTIDE SEQUENCE [LARGE SCALE GENOMIC DNA]</scope>
    <source>
        <strain evidence="3 4">C62</strain>
    </source>
</reference>
<dbReference type="PANTHER" id="PTHR43318:SF1">
    <property type="entry name" value="POLYSACCHARIDE BIOSYNTHESIS PROTEIN EPSC-RELATED"/>
    <property type="match status" value="1"/>
</dbReference>
<dbReference type="InterPro" id="IPR036291">
    <property type="entry name" value="NAD(P)-bd_dom_sf"/>
</dbReference>
<organism evidence="3 4">
    <name type="scientific">Nanchangia anserum</name>
    <dbReference type="NCBI Taxonomy" id="2692125"/>
    <lineage>
        <taxon>Bacteria</taxon>
        <taxon>Bacillati</taxon>
        <taxon>Actinomycetota</taxon>
        <taxon>Actinomycetes</taxon>
        <taxon>Actinomycetales</taxon>
        <taxon>Actinomycetaceae</taxon>
        <taxon>Nanchangia</taxon>
    </lineage>
</organism>
<dbReference type="EMBL" id="JACRUO010000001">
    <property type="protein sequence ID" value="MBD3689651.1"/>
    <property type="molecule type" value="Genomic_DNA"/>
</dbReference>
<keyword evidence="4" id="KW-1185">Reference proteome</keyword>
<evidence type="ECO:0000313" key="4">
    <source>
        <dbReference type="Proteomes" id="UP000627538"/>
    </source>
</evidence>
<dbReference type="PANTHER" id="PTHR43318">
    <property type="entry name" value="UDP-N-ACETYLGLUCOSAMINE 4,6-DEHYDRATASE"/>
    <property type="match status" value="1"/>
</dbReference>
<protein>
    <submittedName>
        <fullName evidence="3">Polysaccharide biosynthesis protein</fullName>
    </submittedName>
</protein>
<gene>
    <name evidence="3" type="ORF">H8R10_05350</name>
</gene>
<evidence type="ECO:0000256" key="1">
    <source>
        <dbReference type="ARBA" id="ARBA00007430"/>
    </source>
</evidence>
<feature type="domain" description="Polysaccharide biosynthesis protein CapD-like" evidence="2">
    <location>
        <begin position="62"/>
        <end position="340"/>
    </location>
</feature>
<sequence>MRRVPVLIHPHVNAHTENPIDDIGGHICLGCLHNLDVAELLGRSPVKTTLNLVGPLIRGRSVLITGAGGTIGAELARQVSAYAPARVCFLDRDESALHATELSIAHSGLLTSEPYVLCDIRDREALADIFTRYRPDIVFHAAALKHVPMLERFPEEGWKTNVVGTAHVLGEALRMGVTTFVNISTDKAADPSTVLGQTKRLGEMLTAHAAEEGTGRYVSVRFGNVLGSRGSVLETFAYQIAHRLPVTVTDPEVTRFFMTINEACRLVLEAATIGHDGHALVLEMGEAVRIADIATRLIDRAGSSSPIVYTGLRPGEKMREVLFSQAENPRPTQHPAIRAVAVPPIDPRDIAPSYAHMPMMKERTSCAHM</sequence>
<accession>A0A8I0GCU3</accession>
<evidence type="ECO:0000313" key="3">
    <source>
        <dbReference type="EMBL" id="MBD3689651.1"/>
    </source>
</evidence>
<dbReference type="AlphaFoldDB" id="A0A8I0GCU3"/>
<comment type="caution">
    <text evidence="3">The sequence shown here is derived from an EMBL/GenBank/DDBJ whole genome shotgun (WGS) entry which is preliminary data.</text>
</comment>
<dbReference type="InterPro" id="IPR003869">
    <property type="entry name" value="Polysac_CapD-like"/>
</dbReference>
<comment type="similarity">
    <text evidence="1">Belongs to the polysaccharide synthase family.</text>
</comment>
<dbReference type="InterPro" id="IPR051203">
    <property type="entry name" value="Polysaccharide_Synthase-Rel"/>
</dbReference>
<dbReference type="Gene3D" id="3.40.50.720">
    <property type="entry name" value="NAD(P)-binding Rossmann-like Domain"/>
    <property type="match status" value="1"/>
</dbReference>
<dbReference type="Pfam" id="PF02719">
    <property type="entry name" value="Polysacc_synt_2"/>
    <property type="match status" value="1"/>
</dbReference>